<feature type="region of interest" description="Disordered" evidence="1">
    <location>
        <begin position="22"/>
        <end position="44"/>
    </location>
</feature>
<sequence>MASRSDRFEVLSDVMLAWTPAPESEGDPAWIRSPKARFDSDGDRTGTRVSWQLAVSHSRDKRVGPGTVGWVHEWTGRGRVAAVVIFESNPYSRTGENNEVDWYADGILGVIPEEDRVAAETIMAHPGWKPSAPYVGTKGRQFKDGAPVAPGNAPVLRELVDAETARWLGIDAPAGAR</sequence>
<protein>
    <submittedName>
        <fullName evidence="2">Uncharacterized protein</fullName>
    </submittedName>
</protein>
<reference evidence="2 3" key="1">
    <citation type="submission" date="2024-03" db="EMBL/GenBank/DDBJ databases">
        <title>Actinomycetospora sp. OC33-EN08, a novel actinomycete isolated from wild orchid (Aerides multiflora).</title>
        <authorList>
            <person name="Suriyachadkun C."/>
        </authorList>
    </citation>
    <scope>NUCLEOTIDE SEQUENCE [LARGE SCALE GENOMIC DNA]</scope>
    <source>
        <strain evidence="2 3">OC33-EN08</strain>
    </source>
</reference>
<dbReference type="RefSeq" id="WP_337698536.1">
    <property type="nucleotide sequence ID" value="NZ_JBBEGN010000034.1"/>
</dbReference>
<evidence type="ECO:0000313" key="2">
    <source>
        <dbReference type="EMBL" id="MEJ2871956.1"/>
    </source>
</evidence>
<name>A0ABU8MYG6_9PSEU</name>
<dbReference type="Proteomes" id="UP001385809">
    <property type="component" value="Unassembled WGS sequence"/>
</dbReference>
<organism evidence="2 3">
    <name type="scientific">Actinomycetospora aurantiaca</name>
    <dbReference type="NCBI Taxonomy" id="3129233"/>
    <lineage>
        <taxon>Bacteria</taxon>
        <taxon>Bacillati</taxon>
        <taxon>Actinomycetota</taxon>
        <taxon>Actinomycetes</taxon>
        <taxon>Pseudonocardiales</taxon>
        <taxon>Pseudonocardiaceae</taxon>
        <taxon>Actinomycetospora</taxon>
    </lineage>
</organism>
<proteinExistence type="predicted"/>
<evidence type="ECO:0000256" key="1">
    <source>
        <dbReference type="SAM" id="MobiDB-lite"/>
    </source>
</evidence>
<gene>
    <name evidence="2" type="ORF">WCD74_29650</name>
</gene>
<evidence type="ECO:0000313" key="3">
    <source>
        <dbReference type="Proteomes" id="UP001385809"/>
    </source>
</evidence>
<accession>A0ABU8MYG6</accession>
<keyword evidence="3" id="KW-1185">Reference proteome</keyword>
<comment type="caution">
    <text evidence="2">The sequence shown here is derived from an EMBL/GenBank/DDBJ whole genome shotgun (WGS) entry which is preliminary data.</text>
</comment>
<dbReference type="EMBL" id="JBBEGN010000034">
    <property type="protein sequence ID" value="MEJ2871956.1"/>
    <property type="molecule type" value="Genomic_DNA"/>
</dbReference>